<dbReference type="Gene3D" id="1.20.1560.10">
    <property type="entry name" value="ABC transporter type 1, transmembrane domain"/>
    <property type="match status" value="2"/>
</dbReference>
<feature type="transmembrane region" description="Helical" evidence="17">
    <location>
        <begin position="627"/>
        <end position="645"/>
    </location>
</feature>
<evidence type="ECO:0000256" key="1">
    <source>
        <dbReference type="ARBA" id="ARBA00004128"/>
    </source>
</evidence>
<dbReference type="FunFam" id="3.40.50.300:FF:000074">
    <property type="entry name" value="Multidrug resistance-associated protein 5 isoform 1"/>
    <property type="match status" value="1"/>
</dbReference>
<dbReference type="SUPFAM" id="SSF90123">
    <property type="entry name" value="ABC transporter transmembrane region"/>
    <property type="match status" value="2"/>
</dbReference>
<feature type="compositionally biased region" description="Basic and acidic residues" evidence="16">
    <location>
        <begin position="930"/>
        <end position="950"/>
    </location>
</feature>
<dbReference type="PROSITE" id="PS50929">
    <property type="entry name" value="ABC_TM1F"/>
    <property type="match status" value="2"/>
</dbReference>
<feature type="transmembrane region" description="Helical" evidence="17">
    <location>
        <begin position="1239"/>
        <end position="1259"/>
    </location>
</feature>
<dbReference type="PANTHER" id="PTHR24223">
    <property type="entry name" value="ATP-BINDING CASSETTE SUB-FAMILY C"/>
    <property type="match status" value="1"/>
</dbReference>
<keyword evidence="6" id="KW-0926">Vacuole</keyword>
<comment type="catalytic activity">
    <reaction evidence="15">
        <text>leukotriene C4(in) + ATP + H2O = leukotriene C4(out) + ADP + phosphate + H(+)</text>
        <dbReference type="Rhea" id="RHEA:38963"/>
        <dbReference type="ChEBI" id="CHEBI:15377"/>
        <dbReference type="ChEBI" id="CHEBI:15378"/>
        <dbReference type="ChEBI" id="CHEBI:30616"/>
        <dbReference type="ChEBI" id="CHEBI:43474"/>
        <dbReference type="ChEBI" id="CHEBI:57973"/>
        <dbReference type="ChEBI" id="CHEBI:456216"/>
    </reaction>
    <physiologicalReaction direction="left-to-right" evidence="15">
        <dbReference type="Rhea" id="RHEA:38964"/>
    </physiologicalReaction>
</comment>
<dbReference type="InterPro" id="IPR056227">
    <property type="entry name" value="TMD0_ABC"/>
</dbReference>
<evidence type="ECO:0000256" key="15">
    <source>
        <dbReference type="ARBA" id="ARBA00047523"/>
    </source>
</evidence>
<dbReference type="CDD" id="cd03250">
    <property type="entry name" value="ABCC_MRP_domain1"/>
    <property type="match status" value="1"/>
</dbReference>
<keyword evidence="11" id="KW-1278">Translocase</keyword>
<dbReference type="FunFam" id="1.20.1560.10:FF:000001">
    <property type="entry name" value="ATP-binding cassette subfamily C member 1"/>
    <property type="match status" value="1"/>
</dbReference>
<dbReference type="Pfam" id="PF24357">
    <property type="entry name" value="TMD0_ABC"/>
    <property type="match status" value="1"/>
</dbReference>
<feature type="transmembrane region" description="Helical" evidence="17">
    <location>
        <begin position="1150"/>
        <end position="1169"/>
    </location>
</feature>
<feature type="region of interest" description="Disordered" evidence="16">
    <location>
        <begin position="321"/>
        <end position="343"/>
    </location>
</feature>
<dbReference type="CDD" id="cd18595">
    <property type="entry name" value="ABC_6TM_MRP1_2_3_6_D1_like"/>
    <property type="match status" value="1"/>
</dbReference>
<dbReference type="InterPro" id="IPR050173">
    <property type="entry name" value="ABC_transporter_C-like"/>
</dbReference>
<evidence type="ECO:0000256" key="7">
    <source>
        <dbReference type="ARBA" id="ARBA00022692"/>
    </source>
</evidence>
<proteinExistence type="inferred from homology"/>
<name>A0A6G1SHL7_9ACAR</name>
<feature type="region of interest" description="Disordered" evidence="16">
    <location>
        <begin position="930"/>
        <end position="977"/>
    </location>
</feature>
<dbReference type="EMBL" id="GGYP01004896">
    <property type="protein sequence ID" value="MDE49667.1"/>
    <property type="molecule type" value="Transcribed_RNA"/>
</dbReference>
<evidence type="ECO:0000256" key="12">
    <source>
        <dbReference type="ARBA" id="ARBA00022989"/>
    </source>
</evidence>
<feature type="compositionally biased region" description="Polar residues" evidence="16">
    <location>
        <begin position="321"/>
        <end position="338"/>
    </location>
</feature>
<evidence type="ECO:0000259" key="18">
    <source>
        <dbReference type="PROSITE" id="PS50893"/>
    </source>
</evidence>
<keyword evidence="5" id="KW-1003">Cell membrane</keyword>
<comment type="similarity">
    <text evidence="3">Belongs to the ABC transporter superfamily. ABCC family. Conjugate transporter (TC 3.A.1.208) subfamily.</text>
</comment>
<dbReference type="NCBIfam" id="TIGR00957">
    <property type="entry name" value="MRP_assoc_pro"/>
    <property type="match status" value="1"/>
</dbReference>
<dbReference type="GO" id="GO:0005774">
    <property type="term" value="C:vacuolar membrane"/>
    <property type="evidence" value="ECO:0007669"/>
    <property type="project" value="UniProtKB-SubCell"/>
</dbReference>
<dbReference type="PROSITE" id="PS50893">
    <property type="entry name" value="ABC_TRANSPORTER_2"/>
    <property type="match status" value="2"/>
</dbReference>
<dbReference type="PANTHER" id="PTHR24223:SF443">
    <property type="entry name" value="MULTIDRUG-RESISTANCE LIKE PROTEIN 1, ISOFORM I"/>
    <property type="match status" value="1"/>
</dbReference>
<feature type="transmembrane region" description="Helical" evidence="17">
    <location>
        <begin position="399"/>
        <end position="416"/>
    </location>
</feature>
<dbReference type="Pfam" id="PF00005">
    <property type="entry name" value="ABC_tran"/>
    <property type="match status" value="2"/>
</dbReference>
<accession>A0A6G1SHL7</accession>
<keyword evidence="7 17" id="KW-0812">Transmembrane</keyword>
<keyword evidence="10" id="KW-0067">ATP-binding</keyword>
<feature type="domain" description="ABC transporter" evidence="18">
    <location>
        <begin position="676"/>
        <end position="902"/>
    </location>
</feature>
<sequence>MDRFCSSPFWQHNLTWETTGRPDFTPCFQETLLIWLPCITLWILAPLELVSIYKSERKYIPSTLLNQFKTFLTIVLLALTLIELVEPFLTTTDDGASISNYVSPIIRALTYVLVIVLITIHRNRGVHTSGLMFSFWLLMSIASVINFRSLIISTFHDHQTDALYPPIAEWNLSELRYTLRLVSTPIVIVQLVLSCIADKKAHDPFMLTGEDYRNQSPENDASILSQITFWWLNSLMLLGYKRSLTQEDLYAVRPQDRTERATYEFEKLINPAIQKALEDNRIKALSAQENLLKNKNGKPDGQGRSRLVEFLPLLNKQRYNSLGASRPNENGQSESRTGQEPEEVPQVGVANLLIKAYWPRFILASSFKLIANLLTFASPILLGKLINFVSSNTEPSWRGYFYAFALFLLSMIQSIFDNREQYLTNTNVMLVKTCLTAATYGKTLRLSNQGRKRYTTGEIVNLMSVDTQKIADFVSSVNSLWSAPMQLTISMIMLYQQLGVAIFAGLAVMIVNIPLNRWITQKLGYYQKKVMHEKDKRIKLLSEMINGIKIIKIHAWEESFRQRTEAIRASEIANLIKQIWYSAFITFAFTSLPFFVALASFATFVLIDSNNVLDASTAFVSLSLFNIIRFPLAILPLLLQSLALFKVSLRRMNKFLESEETDPDAIQPIDDDSNVINIRNGTFKWEITGENVLENINLEIPRRKLIAVVGPVGSGKSSLLSAILGDLEKSEGQVMFDKDSSLAYVPQEAWILNTTIRDNIMFNKVINEDRYQRVLDACALRPDLQTLEDGELSEIGEKGINLSGGQKQRVSLARAVYADTDIYLLDDPLNAVDAHVGRHIFDNIIGPKGMLRDRTRVLVTNKLSVLPEVDHIIVLKDGKISESGTYERLLKDRGLFSQLLIRYLIGNTDNTEVSEGTQIDVITKELQRMDEQQARKARESTPKKEIKTESKSISQLEMTSKGKKTRSGNDGIEPHKRGLTGQEVTQVGSVGLNVHMNFIRTMGINFMIALVIYVLSSVFTLSSNLWLSAWSNDALNETLRNSTAQRDLRLGVYAGLGLGESICVITSTILLNIACIKSSQTLHNRMLSRVLRAPVSWFNTTPSGRIMNRFSKDVDTVDVNIRFNVRLLMVIALRSVTSLILISIGSAYSIILIIPIVLLYFLFQMFYIATSRQLKRIQSTTTSPIFSHFTETIVGTSSIRAFGVTQEFILESNHRLDVNNASYYISFVAARWLAIRLEFLGFIVVLTAALIAAVSRGLISPGIAGLTVTYSLTVTQVLSFLVRTYSDYETNVVSIERLLEYTRTPVEPEDDEVPTDPNWPAKGQITYDNFSARYRPELELVLNKFNLKVDPTEKVGLVGRTGAGKSSVTLALFRILEAAEGRIVIDGVDISHINLRLLRSKLSIIPQEPILFTGTIRQNIDPTESYSDEEIWRSIDLAHLGDYLRTLPAGLEHQVAESGNNFSVGQKQLFCLARTLLRRSKILVLDEATAAVDVETDNLIQRTIRKEFKDSTILTVAHRLETIQDYDRVVVMDKGQTVEQGKPSNLLKDRSSKYYAMAHESSAK</sequence>
<evidence type="ECO:0000256" key="2">
    <source>
        <dbReference type="ARBA" id="ARBA00004651"/>
    </source>
</evidence>
<evidence type="ECO:0000256" key="8">
    <source>
        <dbReference type="ARBA" id="ARBA00022737"/>
    </source>
</evidence>
<evidence type="ECO:0000256" key="6">
    <source>
        <dbReference type="ARBA" id="ARBA00022554"/>
    </source>
</evidence>
<evidence type="ECO:0000256" key="3">
    <source>
        <dbReference type="ARBA" id="ARBA00009726"/>
    </source>
</evidence>
<dbReference type="InterPro" id="IPR005292">
    <property type="entry name" value="MRP"/>
</dbReference>
<dbReference type="InterPro" id="IPR017871">
    <property type="entry name" value="ABC_transporter-like_CS"/>
</dbReference>
<dbReference type="InterPro" id="IPR011527">
    <property type="entry name" value="ABC1_TM_dom"/>
</dbReference>
<gene>
    <name evidence="20" type="primary">ABCC1_2</name>
    <name evidence="20" type="ORF">g.7626</name>
</gene>
<dbReference type="InterPro" id="IPR036640">
    <property type="entry name" value="ABC1_TM_sf"/>
</dbReference>
<dbReference type="InterPro" id="IPR003439">
    <property type="entry name" value="ABC_transporter-like_ATP-bd"/>
</dbReference>
<dbReference type="SMART" id="SM00382">
    <property type="entry name" value="AAA"/>
    <property type="match status" value="2"/>
</dbReference>
<reference evidence="20" key="1">
    <citation type="submission" date="2018-10" db="EMBL/GenBank/DDBJ databases">
        <title>Transcriptome assembly of Aceria tosichella (Wheat curl mite) Type 2.</title>
        <authorList>
            <person name="Scully E.D."/>
            <person name="Geib S.M."/>
            <person name="Palmer N.A."/>
            <person name="Gupta A.K."/>
            <person name="Sarath G."/>
            <person name="Tatineni S."/>
        </authorList>
    </citation>
    <scope>NUCLEOTIDE SEQUENCE</scope>
    <source>
        <strain evidence="20">LincolnNE</strain>
    </source>
</reference>
<feature type="domain" description="ABC transmembrane type-1" evidence="19">
    <location>
        <begin position="362"/>
        <end position="644"/>
    </location>
</feature>
<evidence type="ECO:0000256" key="4">
    <source>
        <dbReference type="ARBA" id="ARBA00022448"/>
    </source>
</evidence>
<keyword evidence="8" id="KW-0677">Repeat</keyword>
<dbReference type="GO" id="GO:0016887">
    <property type="term" value="F:ATP hydrolysis activity"/>
    <property type="evidence" value="ECO:0007669"/>
    <property type="project" value="InterPro"/>
</dbReference>
<dbReference type="Pfam" id="PF00664">
    <property type="entry name" value="ABC_membrane"/>
    <property type="match status" value="2"/>
</dbReference>
<evidence type="ECO:0000313" key="20">
    <source>
        <dbReference type="EMBL" id="MDE49667.1"/>
    </source>
</evidence>
<comment type="subcellular location">
    <subcellularLocation>
        <location evidence="2">Cell membrane</location>
        <topology evidence="2">Multi-pass membrane protein</topology>
    </subcellularLocation>
    <subcellularLocation>
        <location evidence="1">Vacuole membrane</location>
        <topology evidence="1">Multi-pass membrane protein</topology>
    </subcellularLocation>
</comment>
<feature type="transmembrane region" description="Helical" evidence="17">
    <location>
        <begin position="369"/>
        <end position="387"/>
    </location>
</feature>
<dbReference type="GO" id="GO:0015431">
    <property type="term" value="F:ABC-type glutathione S-conjugate transporter activity"/>
    <property type="evidence" value="ECO:0007669"/>
    <property type="project" value="UniProtKB-EC"/>
</dbReference>
<dbReference type="InterPro" id="IPR027417">
    <property type="entry name" value="P-loop_NTPase"/>
</dbReference>
<feature type="transmembrane region" description="Helical" evidence="17">
    <location>
        <begin position="1006"/>
        <end position="1030"/>
    </location>
</feature>
<keyword evidence="13 17" id="KW-0472">Membrane</keyword>
<evidence type="ECO:0000256" key="16">
    <source>
        <dbReference type="SAM" id="MobiDB-lite"/>
    </source>
</evidence>
<evidence type="ECO:0000259" key="19">
    <source>
        <dbReference type="PROSITE" id="PS50929"/>
    </source>
</evidence>
<dbReference type="GO" id="GO:0005524">
    <property type="term" value="F:ATP binding"/>
    <property type="evidence" value="ECO:0007669"/>
    <property type="project" value="UniProtKB-KW"/>
</dbReference>
<feature type="transmembrane region" description="Helical" evidence="17">
    <location>
        <begin position="71"/>
        <end position="89"/>
    </location>
</feature>
<dbReference type="CDD" id="cd03244">
    <property type="entry name" value="ABCC_MRP_domain2"/>
    <property type="match status" value="1"/>
</dbReference>
<keyword evidence="9" id="KW-0547">Nucleotide-binding</keyword>
<evidence type="ECO:0000256" key="10">
    <source>
        <dbReference type="ARBA" id="ARBA00022840"/>
    </source>
</evidence>
<protein>
    <recommendedName>
        <fullName evidence="14">ABC-type glutathione-S-conjugate transporter</fullName>
        <ecNumber evidence="14">7.6.2.3</ecNumber>
    </recommendedName>
</protein>
<feature type="transmembrane region" description="Helical" evidence="17">
    <location>
        <begin position="579"/>
        <end position="607"/>
    </location>
</feature>
<dbReference type="GO" id="GO:0005886">
    <property type="term" value="C:plasma membrane"/>
    <property type="evidence" value="ECO:0007669"/>
    <property type="project" value="UniProtKB-SubCell"/>
</dbReference>
<evidence type="ECO:0000256" key="17">
    <source>
        <dbReference type="SAM" id="Phobius"/>
    </source>
</evidence>
<feature type="transmembrane region" description="Helical" evidence="17">
    <location>
        <begin position="473"/>
        <end position="494"/>
    </location>
</feature>
<dbReference type="CDD" id="cd18603">
    <property type="entry name" value="ABC_6TM_MRP1_2_3_6_D2_like"/>
    <property type="match status" value="1"/>
</dbReference>
<feature type="transmembrane region" description="Helical" evidence="17">
    <location>
        <begin position="32"/>
        <end position="50"/>
    </location>
</feature>
<evidence type="ECO:0000256" key="9">
    <source>
        <dbReference type="ARBA" id="ARBA00022741"/>
    </source>
</evidence>
<dbReference type="SUPFAM" id="SSF52540">
    <property type="entry name" value="P-loop containing nucleoside triphosphate hydrolases"/>
    <property type="match status" value="2"/>
</dbReference>
<keyword evidence="4" id="KW-0813">Transport</keyword>
<feature type="transmembrane region" description="Helical" evidence="17">
    <location>
        <begin position="1127"/>
        <end position="1144"/>
    </location>
</feature>
<feature type="domain" description="ABC transmembrane type-1" evidence="19">
    <location>
        <begin position="1008"/>
        <end position="1290"/>
    </location>
</feature>
<feature type="transmembrane region" description="Helical" evidence="17">
    <location>
        <begin position="1050"/>
        <end position="1076"/>
    </location>
</feature>
<feature type="transmembrane region" description="Helical" evidence="17">
    <location>
        <begin position="500"/>
        <end position="519"/>
    </location>
</feature>
<dbReference type="FunFam" id="1.20.1560.10:FF:000020">
    <property type="entry name" value="ABC metal ion transporter"/>
    <property type="match status" value="1"/>
</dbReference>
<organism evidence="20">
    <name type="scientific">Aceria tosichella</name>
    <name type="common">wheat curl mite</name>
    <dbReference type="NCBI Taxonomy" id="561515"/>
    <lineage>
        <taxon>Eukaryota</taxon>
        <taxon>Metazoa</taxon>
        <taxon>Ecdysozoa</taxon>
        <taxon>Arthropoda</taxon>
        <taxon>Chelicerata</taxon>
        <taxon>Arachnida</taxon>
        <taxon>Acari</taxon>
        <taxon>Acariformes</taxon>
        <taxon>Trombidiformes</taxon>
        <taxon>Prostigmata</taxon>
        <taxon>Eupodina</taxon>
        <taxon>Eriophyoidea</taxon>
        <taxon>Eriophyidae</taxon>
        <taxon>Eriophyinae</taxon>
        <taxon>Aceriini</taxon>
        <taxon>Aceria</taxon>
    </lineage>
</organism>
<keyword evidence="12 17" id="KW-1133">Transmembrane helix</keyword>
<feature type="transmembrane region" description="Helical" evidence="17">
    <location>
        <begin position="101"/>
        <end position="120"/>
    </location>
</feature>
<dbReference type="Gene3D" id="3.40.50.300">
    <property type="entry name" value="P-loop containing nucleotide triphosphate hydrolases"/>
    <property type="match status" value="2"/>
</dbReference>
<dbReference type="FunFam" id="3.40.50.300:FF:000997">
    <property type="entry name" value="Multidrug resistance-associated protein 1"/>
    <property type="match status" value="1"/>
</dbReference>
<dbReference type="EC" id="7.6.2.3" evidence="14"/>
<evidence type="ECO:0000256" key="14">
    <source>
        <dbReference type="ARBA" id="ARBA00024220"/>
    </source>
</evidence>
<feature type="domain" description="ABC transporter" evidence="18">
    <location>
        <begin position="1325"/>
        <end position="1559"/>
    </location>
</feature>
<evidence type="ECO:0000256" key="11">
    <source>
        <dbReference type="ARBA" id="ARBA00022967"/>
    </source>
</evidence>
<evidence type="ECO:0000256" key="13">
    <source>
        <dbReference type="ARBA" id="ARBA00023136"/>
    </source>
</evidence>
<evidence type="ECO:0000256" key="5">
    <source>
        <dbReference type="ARBA" id="ARBA00022475"/>
    </source>
</evidence>
<dbReference type="PROSITE" id="PS00211">
    <property type="entry name" value="ABC_TRANSPORTER_1"/>
    <property type="match status" value="2"/>
</dbReference>
<dbReference type="GO" id="GO:0000323">
    <property type="term" value="C:lytic vacuole"/>
    <property type="evidence" value="ECO:0007669"/>
    <property type="project" value="UniProtKB-ARBA"/>
</dbReference>
<feature type="transmembrane region" description="Helical" evidence="17">
    <location>
        <begin position="132"/>
        <end position="155"/>
    </location>
</feature>
<dbReference type="InterPro" id="IPR003593">
    <property type="entry name" value="AAA+_ATPase"/>
</dbReference>